<protein>
    <submittedName>
        <fullName evidence="1">Uncharacterized protein</fullName>
    </submittedName>
</protein>
<organism evidence="1 2">
    <name type="scientific">Teladorsagia circumcincta</name>
    <name type="common">Brown stomach worm</name>
    <name type="synonym">Ostertagia circumcincta</name>
    <dbReference type="NCBI Taxonomy" id="45464"/>
    <lineage>
        <taxon>Eukaryota</taxon>
        <taxon>Metazoa</taxon>
        <taxon>Ecdysozoa</taxon>
        <taxon>Nematoda</taxon>
        <taxon>Chromadorea</taxon>
        <taxon>Rhabditida</taxon>
        <taxon>Rhabditina</taxon>
        <taxon>Rhabditomorpha</taxon>
        <taxon>Strongyloidea</taxon>
        <taxon>Trichostrongylidae</taxon>
        <taxon>Teladorsagia</taxon>
    </lineage>
</organism>
<dbReference type="EMBL" id="KZ351782">
    <property type="protein sequence ID" value="PIO62689.1"/>
    <property type="molecule type" value="Genomic_DNA"/>
</dbReference>
<gene>
    <name evidence="1" type="ORF">TELCIR_15740</name>
</gene>
<evidence type="ECO:0000313" key="2">
    <source>
        <dbReference type="Proteomes" id="UP000230423"/>
    </source>
</evidence>
<dbReference type="Proteomes" id="UP000230423">
    <property type="component" value="Unassembled WGS sequence"/>
</dbReference>
<accession>A0A2G9TXC5</accession>
<evidence type="ECO:0000313" key="1">
    <source>
        <dbReference type="EMBL" id="PIO62689.1"/>
    </source>
</evidence>
<keyword evidence="2" id="KW-1185">Reference proteome</keyword>
<name>A0A2G9TXC5_TELCI</name>
<dbReference type="AlphaFoldDB" id="A0A2G9TXC5"/>
<proteinExistence type="predicted"/>
<sequence>MVAYPPQQAQQPVLQQQQQQQYFRFKQFPQQFQSAEVAQQFSPPNTVNTQFQPPNVVQQVNKEKFLRSETPRIYDQQFRIQTLTQNEINVQQAQQGESRLPVQQRSLPEAYGPEEKFTDGHHPSYIEDTAKTTPAEQFRRMIQQPRQPQAKRIKTI</sequence>
<reference evidence="1 2" key="1">
    <citation type="submission" date="2015-09" db="EMBL/GenBank/DDBJ databases">
        <title>Draft genome of the parasitic nematode Teladorsagia circumcincta isolate WARC Sus (inbred).</title>
        <authorList>
            <person name="Mitreva M."/>
        </authorList>
    </citation>
    <scope>NUCLEOTIDE SEQUENCE [LARGE SCALE GENOMIC DNA]</scope>
    <source>
        <strain evidence="1 2">S</strain>
    </source>
</reference>